<evidence type="ECO:0000256" key="1">
    <source>
        <dbReference type="PROSITE-ProRule" id="PRU00023"/>
    </source>
</evidence>
<dbReference type="VEuPathDB" id="TrichDB:TVAGG3_1002410"/>
<dbReference type="RefSeq" id="XP_001313245.1">
    <property type="nucleotide sequence ID" value="XM_001313244.1"/>
</dbReference>
<organism evidence="3 4">
    <name type="scientific">Trichomonas vaginalis (strain ATCC PRA-98 / G3)</name>
    <dbReference type="NCBI Taxonomy" id="412133"/>
    <lineage>
        <taxon>Eukaryota</taxon>
        <taxon>Metamonada</taxon>
        <taxon>Parabasalia</taxon>
        <taxon>Trichomonadida</taxon>
        <taxon>Trichomonadidae</taxon>
        <taxon>Trichomonas</taxon>
    </lineage>
</organism>
<feature type="repeat" description="ANK" evidence="1">
    <location>
        <begin position="311"/>
        <end position="343"/>
    </location>
</feature>
<dbReference type="Proteomes" id="UP000001542">
    <property type="component" value="Unassembled WGS sequence"/>
</dbReference>
<dbReference type="InParanoid" id="A2F469"/>
<dbReference type="InterPro" id="IPR036770">
    <property type="entry name" value="Ankyrin_rpt-contain_sf"/>
</dbReference>
<dbReference type="STRING" id="5722.A2F469"/>
<dbReference type="PROSITE" id="PS50088">
    <property type="entry name" value="ANK_REPEAT"/>
    <property type="match status" value="1"/>
</dbReference>
<reference evidence="3" key="2">
    <citation type="journal article" date="2007" name="Science">
        <title>Draft genome sequence of the sexually transmitted pathogen Trichomonas vaginalis.</title>
        <authorList>
            <person name="Carlton J.M."/>
            <person name="Hirt R.P."/>
            <person name="Silva J.C."/>
            <person name="Delcher A.L."/>
            <person name="Schatz M."/>
            <person name="Zhao Q."/>
            <person name="Wortman J.R."/>
            <person name="Bidwell S.L."/>
            <person name="Alsmark U.C.M."/>
            <person name="Besteiro S."/>
            <person name="Sicheritz-Ponten T."/>
            <person name="Noel C.J."/>
            <person name="Dacks J.B."/>
            <person name="Foster P.G."/>
            <person name="Simillion C."/>
            <person name="Van de Peer Y."/>
            <person name="Miranda-Saavedra D."/>
            <person name="Barton G.J."/>
            <person name="Westrop G.D."/>
            <person name="Mueller S."/>
            <person name="Dessi D."/>
            <person name="Fiori P.L."/>
            <person name="Ren Q."/>
            <person name="Paulsen I."/>
            <person name="Zhang H."/>
            <person name="Bastida-Corcuera F.D."/>
            <person name="Simoes-Barbosa A."/>
            <person name="Brown M.T."/>
            <person name="Hayes R.D."/>
            <person name="Mukherjee M."/>
            <person name="Okumura C.Y."/>
            <person name="Schneider R."/>
            <person name="Smith A.J."/>
            <person name="Vanacova S."/>
            <person name="Villalvazo M."/>
            <person name="Haas B.J."/>
            <person name="Pertea M."/>
            <person name="Feldblyum T.V."/>
            <person name="Utterback T.R."/>
            <person name="Shu C.L."/>
            <person name="Osoegawa K."/>
            <person name="de Jong P.J."/>
            <person name="Hrdy I."/>
            <person name="Horvathova L."/>
            <person name="Zubacova Z."/>
            <person name="Dolezal P."/>
            <person name="Malik S.B."/>
            <person name="Logsdon J.M. Jr."/>
            <person name="Henze K."/>
            <person name="Gupta A."/>
            <person name="Wang C.C."/>
            <person name="Dunne R.L."/>
            <person name="Upcroft J.A."/>
            <person name="Upcroft P."/>
            <person name="White O."/>
            <person name="Salzberg S.L."/>
            <person name="Tang P."/>
            <person name="Chiu C.-H."/>
            <person name="Lee Y.-S."/>
            <person name="Embley T.M."/>
            <person name="Coombs G.H."/>
            <person name="Mottram J.C."/>
            <person name="Tachezy J."/>
            <person name="Fraser-Liggett C.M."/>
            <person name="Johnson P.J."/>
        </authorList>
    </citation>
    <scope>NUCLEOTIDE SEQUENCE [LARGE SCALE GENOMIC DNA]</scope>
    <source>
        <strain evidence="3">G3</strain>
    </source>
</reference>
<reference evidence="3" key="1">
    <citation type="submission" date="2006-10" db="EMBL/GenBank/DDBJ databases">
        <authorList>
            <person name="Amadeo P."/>
            <person name="Zhao Q."/>
            <person name="Wortman J."/>
            <person name="Fraser-Liggett C."/>
            <person name="Carlton J."/>
        </authorList>
    </citation>
    <scope>NUCLEOTIDE SEQUENCE</scope>
    <source>
        <strain evidence="3">G3</strain>
    </source>
</reference>
<accession>A2F469</accession>
<dbReference type="Pfam" id="PF13637">
    <property type="entry name" value="Ank_4"/>
    <property type="match status" value="1"/>
</dbReference>
<evidence type="ECO:0000313" key="4">
    <source>
        <dbReference type="Proteomes" id="UP000001542"/>
    </source>
</evidence>
<dbReference type="Pfam" id="PF11929">
    <property type="entry name" value="DUF3447"/>
    <property type="match status" value="1"/>
</dbReference>
<proteinExistence type="predicted"/>
<dbReference type="SMR" id="A2F469"/>
<dbReference type="PANTHER" id="PTHR24182:SF13">
    <property type="entry name" value="LD18443P"/>
    <property type="match status" value="1"/>
</dbReference>
<dbReference type="SUPFAM" id="SSF48403">
    <property type="entry name" value="Ankyrin repeat"/>
    <property type="match status" value="1"/>
</dbReference>
<evidence type="ECO:0000259" key="2">
    <source>
        <dbReference type="Pfam" id="PF11929"/>
    </source>
</evidence>
<dbReference type="eggNOG" id="ENOG502SBM3">
    <property type="taxonomic scope" value="Eukaryota"/>
</dbReference>
<dbReference type="KEGG" id="tva:4758135"/>
<dbReference type="AlphaFoldDB" id="A2F469"/>
<keyword evidence="4" id="KW-1185">Reference proteome</keyword>
<dbReference type="Gene3D" id="1.25.40.20">
    <property type="entry name" value="Ankyrin repeat-containing domain"/>
    <property type="match status" value="1"/>
</dbReference>
<dbReference type="SMART" id="SM00248">
    <property type="entry name" value="ANK"/>
    <property type="match status" value="4"/>
</dbReference>
<sequence>MSDQNPDSNEFSKLRNTYKYYINMYFSLYQLKTEDEEEINSIYQQIKTELIESNKHVPRNILRDILNILPYNNRGATAYVKLAKLISDEYQITEVKYTPIVSNYLFYKAYGIKLDLQNGFTDIRYENIEILTENTIYRAIMNNDLERFIAFTERDDFDKDQKLKSSLYPASFGEYSLIELCCYHGAVDCFKFLRTKFNSEITFRCLSLSFLGRNPDIMSECLKYQTPTETCMEYAIISHNIDFVTFLKNEHNFEIDLYRCAQYNNLESFLVYFDQTNDIKNCFFYSASFDISSLCEYFISRGSDINETDKDGKTALHYAARYNSKETAEFLLSHGINVDKKITTEIQLFIVQHIIIAKKRLRYLFNMVQM</sequence>
<dbReference type="InterPro" id="IPR002110">
    <property type="entry name" value="Ankyrin_rpt"/>
</dbReference>
<evidence type="ECO:0000313" key="3">
    <source>
        <dbReference type="EMBL" id="EAY00316.1"/>
    </source>
</evidence>
<dbReference type="InterPro" id="IPR020683">
    <property type="entry name" value="DUF3447"/>
</dbReference>
<dbReference type="PANTHER" id="PTHR24182">
    <property type="entry name" value="ANKYRIN REPEAT AND SOCS BOX CONTAINING 4"/>
    <property type="match status" value="1"/>
</dbReference>
<keyword evidence="1" id="KW-0040">ANK repeat</keyword>
<dbReference type="VEuPathDB" id="TrichDB:TVAG_179870"/>
<dbReference type="PROSITE" id="PS50297">
    <property type="entry name" value="ANK_REP_REGION"/>
    <property type="match status" value="1"/>
</dbReference>
<feature type="domain" description="DUF3447" evidence="2">
    <location>
        <begin position="197"/>
        <end position="272"/>
    </location>
</feature>
<dbReference type="EMBL" id="DS113606">
    <property type="protein sequence ID" value="EAY00316.1"/>
    <property type="molecule type" value="Genomic_DNA"/>
</dbReference>
<protein>
    <recommendedName>
        <fullName evidence="2">DUF3447 domain-containing protein</fullName>
    </recommendedName>
</protein>
<name>A2F469_TRIV3</name>
<gene>
    <name evidence="3" type="ORF">TVAG_179870</name>
</gene>